<comment type="caution">
    <text evidence="1">The sequence shown here is derived from an EMBL/GenBank/DDBJ whole genome shotgun (WGS) entry which is preliminary data.</text>
</comment>
<dbReference type="AlphaFoldDB" id="A0A3M7PJL0"/>
<protein>
    <submittedName>
        <fullName evidence="1">Uncharacterized protein</fullName>
    </submittedName>
</protein>
<gene>
    <name evidence="1" type="ORF">BpHYR1_047086</name>
</gene>
<proteinExistence type="predicted"/>
<name>A0A3M7PJL0_BRAPC</name>
<dbReference type="Proteomes" id="UP000276133">
    <property type="component" value="Unassembled WGS sequence"/>
</dbReference>
<reference evidence="1 2" key="1">
    <citation type="journal article" date="2018" name="Sci. Rep.">
        <title>Genomic signatures of local adaptation to the degree of environmental predictability in rotifers.</title>
        <authorList>
            <person name="Franch-Gras L."/>
            <person name="Hahn C."/>
            <person name="Garcia-Roger E.M."/>
            <person name="Carmona M.J."/>
            <person name="Serra M."/>
            <person name="Gomez A."/>
        </authorList>
    </citation>
    <scope>NUCLEOTIDE SEQUENCE [LARGE SCALE GENOMIC DNA]</scope>
    <source>
        <strain evidence="1">HYR1</strain>
    </source>
</reference>
<evidence type="ECO:0000313" key="2">
    <source>
        <dbReference type="Proteomes" id="UP000276133"/>
    </source>
</evidence>
<sequence length="122" mass="14100">MNLPPGTMNAFWDKNALVLHREHRLEPSNILANFRHRECKLFAKCLRLRFFMRDTKVGFGRQSTRSVLIMSLPDGKKFSSTNCLSKVKFVWLIRENLRNTSLSLCRVGMSTKVLESGNMPLI</sequence>
<keyword evidence="2" id="KW-1185">Reference proteome</keyword>
<evidence type="ECO:0000313" key="1">
    <source>
        <dbReference type="EMBL" id="RMZ99188.1"/>
    </source>
</evidence>
<dbReference type="EMBL" id="REGN01010372">
    <property type="protein sequence ID" value="RMZ99188.1"/>
    <property type="molecule type" value="Genomic_DNA"/>
</dbReference>
<organism evidence="1 2">
    <name type="scientific">Brachionus plicatilis</name>
    <name type="common">Marine rotifer</name>
    <name type="synonym">Brachionus muelleri</name>
    <dbReference type="NCBI Taxonomy" id="10195"/>
    <lineage>
        <taxon>Eukaryota</taxon>
        <taxon>Metazoa</taxon>
        <taxon>Spiralia</taxon>
        <taxon>Gnathifera</taxon>
        <taxon>Rotifera</taxon>
        <taxon>Eurotatoria</taxon>
        <taxon>Monogononta</taxon>
        <taxon>Pseudotrocha</taxon>
        <taxon>Ploima</taxon>
        <taxon>Brachionidae</taxon>
        <taxon>Brachionus</taxon>
    </lineage>
</organism>
<accession>A0A3M7PJL0</accession>